<evidence type="ECO:0000313" key="2">
    <source>
        <dbReference type="Proteomes" id="UP000326169"/>
    </source>
</evidence>
<evidence type="ECO:0008006" key="3">
    <source>
        <dbReference type="Google" id="ProtNLM"/>
    </source>
</evidence>
<dbReference type="Proteomes" id="UP000326169">
    <property type="component" value="Unassembled WGS sequence"/>
</dbReference>
<organism evidence="1 2">
    <name type="scientific">Limnospira platensis NIES-46</name>
    <dbReference type="NCBI Taxonomy" id="1236695"/>
    <lineage>
        <taxon>Bacteria</taxon>
        <taxon>Bacillati</taxon>
        <taxon>Cyanobacteriota</taxon>
        <taxon>Cyanophyceae</taxon>
        <taxon>Oscillatoriophycideae</taxon>
        <taxon>Oscillatoriales</taxon>
        <taxon>Sirenicapillariaceae</taxon>
        <taxon>Limnospira</taxon>
    </lineage>
</organism>
<keyword evidence="2" id="KW-1185">Reference proteome</keyword>
<accession>A0A5M3T4T8</accession>
<protein>
    <recommendedName>
        <fullName evidence="3">Recombinase</fullName>
    </recommendedName>
</protein>
<gene>
    <name evidence="1" type="ORF">NIES46_09040</name>
</gene>
<dbReference type="EMBL" id="BIMW01000045">
    <property type="protein sequence ID" value="GCE92861.1"/>
    <property type="molecule type" value="Genomic_DNA"/>
</dbReference>
<dbReference type="GeneID" id="301681818"/>
<comment type="caution">
    <text evidence="1">The sequence shown here is derived from an EMBL/GenBank/DDBJ whole genome shotgun (WGS) entry which is preliminary data.</text>
</comment>
<reference evidence="1 2" key="1">
    <citation type="journal article" date="2019" name="J Genomics">
        <title>The Draft Genome of a Hydrogen-producing Cyanobacterium, Arthrospira platensis NIES-46.</title>
        <authorList>
            <person name="Suzuki S."/>
            <person name="Yamaguchi H."/>
            <person name="Kawachi M."/>
        </authorList>
    </citation>
    <scope>NUCLEOTIDE SEQUENCE [LARGE SCALE GENOMIC DNA]</scope>
    <source>
        <strain evidence="1 2">NIES-46</strain>
    </source>
</reference>
<dbReference type="RefSeq" id="WP_014276762.1">
    <property type="nucleotide sequence ID" value="NZ_BIMW01000045.1"/>
</dbReference>
<evidence type="ECO:0000313" key="1">
    <source>
        <dbReference type="EMBL" id="GCE92861.1"/>
    </source>
</evidence>
<name>A0A5M3T4T8_LIMPL</name>
<proteinExistence type="predicted"/>
<sequence>MSTSTNSTHSGIYQGFQDILEFFNLSRQQCPKGVRIKRNRGTIQLDITNDPETGGRKQRGCNCQFTPEGIRKAVDKAWLVHKSLDGQFQSVSEWLDWYKATILDESKVPMENDLITYRQVFKEMEDDYFNGVHKNTKRKRSRDLASDQSSFKRCFLTVFNKVTDWDVYVSWEGIKEALYSPLQDGSSPVGHKIFKDRYYRLRQVAERARCKKALEKMEKIDPTQTVFAESQSIDLDTLLGLLDKERNTDYGRLTDNNARDGWCWVSAMCALYGLRPSEIAAGQNLTKDITVDGITFPAISDSNNIELVLVIGEFTCFGSSTKTGQRLAIPMSKDKALINRLGIHNVCLPITEPKNPAGFNRNHRQWLTNHNWGFTQALAFRYLANQLGEMNGIPQEIRARSFGHSVTVNDSKYKKRRNLATELGILTRHQKQPLPLDMAKQALTNHGINPDLPQIKAILRVIYQLDD</sequence>